<dbReference type="AlphaFoldDB" id="A0A382NIA0"/>
<organism evidence="1">
    <name type="scientific">marine metagenome</name>
    <dbReference type="NCBI Taxonomy" id="408172"/>
    <lineage>
        <taxon>unclassified sequences</taxon>
        <taxon>metagenomes</taxon>
        <taxon>ecological metagenomes</taxon>
    </lineage>
</organism>
<accession>A0A382NIA0</accession>
<name>A0A382NIA0_9ZZZZ</name>
<protein>
    <submittedName>
        <fullName evidence="1">Uncharacterized protein</fullName>
    </submittedName>
</protein>
<dbReference type="EMBL" id="UINC01099829">
    <property type="protein sequence ID" value="SVC59402.1"/>
    <property type="molecule type" value="Genomic_DNA"/>
</dbReference>
<evidence type="ECO:0000313" key="1">
    <source>
        <dbReference type="EMBL" id="SVC59402.1"/>
    </source>
</evidence>
<reference evidence="1" key="1">
    <citation type="submission" date="2018-05" db="EMBL/GenBank/DDBJ databases">
        <authorList>
            <person name="Lanie J.A."/>
            <person name="Ng W.-L."/>
            <person name="Kazmierczak K.M."/>
            <person name="Andrzejewski T.M."/>
            <person name="Davidsen T.M."/>
            <person name="Wayne K.J."/>
            <person name="Tettelin H."/>
            <person name="Glass J.I."/>
            <person name="Rusch D."/>
            <person name="Podicherti R."/>
            <person name="Tsui H.-C.T."/>
            <person name="Winkler M.E."/>
        </authorList>
    </citation>
    <scope>NUCLEOTIDE SEQUENCE</scope>
</reference>
<sequence length="39" mass="4614">MSEMRTKMARDWDESRCGRQRNAIILSTIGQEGNFHIFQ</sequence>
<gene>
    <name evidence="1" type="ORF">METZ01_LOCUS312256</name>
</gene>
<proteinExistence type="predicted"/>